<name>A0A5M9K2D3_MONFR</name>
<evidence type="ECO:0000256" key="1">
    <source>
        <dbReference type="SAM" id="MobiDB-lite"/>
    </source>
</evidence>
<reference evidence="2 3" key="1">
    <citation type="submission" date="2019-06" db="EMBL/GenBank/DDBJ databases">
        <title>Genome Sequence of the Brown Rot Fungal Pathogen Monilinia fructicola.</title>
        <authorList>
            <person name="De Miccolis Angelini R.M."/>
            <person name="Landi L."/>
            <person name="Abate D."/>
            <person name="Pollastro S."/>
            <person name="Romanazzi G."/>
            <person name="Faretra F."/>
        </authorList>
    </citation>
    <scope>NUCLEOTIDE SEQUENCE [LARGE SCALE GENOMIC DNA]</scope>
    <source>
        <strain evidence="2 3">Mfrc123</strain>
    </source>
</reference>
<sequence>MNNPCIRSSNDSESEIEKSQSKNKDRGIGLLRPMVCRRRLPIYVPMSHALQCANKRPLRLAPDPPPKLGVEVRLRDVALPAGALVEDVAALARCVGRRVQVQAHGDAFGVGVGDLVQPEVVGHVCYLVGGVRGRFDYGGGRGLGVRRAARGGWEGVLGFGERAGEHFHEAVRVGVVVQRGSFAWGPD</sequence>
<evidence type="ECO:0000313" key="2">
    <source>
        <dbReference type="EMBL" id="KAA8573065.1"/>
    </source>
</evidence>
<accession>A0A5M9K2D3</accession>
<evidence type="ECO:0000313" key="3">
    <source>
        <dbReference type="Proteomes" id="UP000322873"/>
    </source>
</evidence>
<dbReference type="EMBL" id="VICG01000004">
    <property type="protein sequence ID" value="KAA8573065.1"/>
    <property type="molecule type" value="Genomic_DNA"/>
</dbReference>
<organism evidence="2 3">
    <name type="scientific">Monilinia fructicola</name>
    <name type="common">Brown rot fungus</name>
    <name type="synonym">Ciboria fructicola</name>
    <dbReference type="NCBI Taxonomy" id="38448"/>
    <lineage>
        <taxon>Eukaryota</taxon>
        <taxon>Fungi</taxon>
        <taxon>Dikarya</taxon>
        <taxon>Ascomycota</taxon>
        <taxon>Pezizomycotina</taxon>
        <taxon>Leotiomycetes</taxon>
        <taxon>Helotiales</taxon>
        <taxon>Sclerotiniaceae</taxon>
        <taxon>Monilinia</taxon>
    </lineage>
</organism>
<feature type="compositionally biased region" description="Polar residues" evidence="1">
    <location>
        <begin position="1"/>
        <end position="11"/>
    </location>
</feature>
<feature type="region of interest" description="Disordered" evidence="1">
    <location>
        <begin position="1"/>
        <end position="23"/>
    </location>
</feature>
<comment type="caution">
    <text evidence="2">The sequence shown here is derived from an EMBL/GenBank/DDBJ whole genome shotgun (WGS) entry which is preliminary data.</text>
</comment>
<keyword evidence="3" id="KW-1185">Reference proteome</keyword>
<protein>
    <submittedName>
        <fullName evidence="2">Uncharacterized protein</fullName>
    </submittedName>
</protein>
<proteinExistence type="predicted"/>
<gene>
    <name evidence="2" type="ORF">EYC84_003599</name>
</gene>
<dbReference type="AlphaFoldDB" id="A0A5M9K2D3"/>
<dbReference type="Proteomes" id="UP000322873">
    <property type="component" value="Unassembled WGS sequence"/>
</dbReference>